<protein>
    <submittedName>
        <fullName evidence="2">Cellulose biosynthesis protein BcsQ</fullName>
    </submittedName>
</protein>
<evidence type="ECO:0000256" key="1">
    <source>
        <dbReference type="SAM" id="MobiDB-lite"/>
    </source>
</evidence>
<dbReference type="GO" id="GO:0016887">
    <property type="term" value="F:ATP hydrolysis activity"/>
    <property type="evidence" value="ECO:0007669"/>
    <property type="project" value="TreeGrafter"/>
</dbReference>
<name>A0A1G9ZXN0_9ACTO</name>
<dbReference type="PANTHER" id="PTHR43384">
    <property type="entry name" value="SEPTUM SITE-DETERMINING PROTEIN MIND HOMOLOG, CHLOROPLASTIC-RELATED"/>
    <property type="match status" value="1"/>
</dbReference>
<dbReference type="InterPro" id="IPR027417">
    <property type="entry name" value="P-loop_NTPase"/>
</dbReference>
<dbReference type="Gene3D" id="3.40.50.300">
    <property type="entry name" value="P-loop containing nucleotide triphosphate hydrolases"/>
    <property type="match status" value="1"/>
</dbReference>
<evidence type="ECO:0000313" key="2">
    <source>
        <dbReference type="EMBL" id="SDN25844.1"/>
    </source>
</evidence>
<dbReference type="AlphaFoldDB" id="A0A1G9ZXN0"/>
<dbReference type="GO" id="GO:0009898">
    <property type="term" value="C:cytoplasmic side of plasma membrane"/>
    <property type="evidence" value="ECO:0007669"/>
    <property type="project" value="TreeGrafter"/>
</dbReference>
<dbReference type="GO" id="GO:0005524">
    <property type="term" value="F:ATP binding"/>
    <property type="evidence" value="ECO:0007669"/>
    <property type="project" value="TreeGrafter"/>
</dbReference>
<accession>A0A1G9ZXN0</accession>
<sequence length="373" mass="38635">MDTTAAPLAPNVRVLLVDSGGARAADTRQDGIPKDFPADVVHVCTGTAPILGNPREDPTAAAHSLLAEPGVRAVVLLTPEGTLGSPAESGLVFGSLERCCEPDGADHIVALLLAAQHPPRARLAVVTGARGGLGASTFLLHLARAGHAGGKRVALVDADPAGGLGLLMGDGVLPGLRWADLPADEPAFRPERLVAALPAWLGMPVITGDGRGGVRSPGQLRPVLDALRAEHDLVLLDLPRGAVPPADATVMLMSGLDLRSAVAAEALAARLKGTSRTGRADPGDRAPTGSNPNPAEPRKVYTVIRRIGEDVTPDELALMTRTEIVAVLPHDRAVAQRIARGDDPTRGRGALRTQARAVAARLLGDNPHEEAQW</sequence>
<dbReference type="InterPro" id="IPR050625">
    <property type="entry name" value="ParA/MinD_ATPase"/>
</dbReference>
<dbReference type="GO" id="GO:0051782">
    <property type="term" value="P:negative regulation of cell division"/>
    <property type="evidence" value="ECO:0007669"/>
    <property type="project" value="TreeGrafter"/>
</dbReference>
<dbReference type="PANTHER" id="PTHR43384:SF11">
    <property type="entry name" value="SEPTUM SITE DETERMINING PROTEIN"/>
    <property type="match status" value="1"/>
</dbReference>
<dbReference type="Proteomes" id="UP000199671">
    <property type="component" value="Unassembled WGS sequence"/>
</dbReference>
<reference evidence="2 3" key="1">
    <citation type="submission" date="2016-10" db="EMBL/GenBank/DDBJ databases">
        <authorList>
            <person name="de Groot N.N."/>
        </authorList>
    </citation>
    <scope>NUCLEOTIDE SEQUENCE [LARGE SCALE GENOMIC DNA]</scope>
    <source>
        <strain evidence="2 3">KPR-7B</strain>
    </source>
</reference>
<proteinExistence type="predicted"/>
<organism evidence="2 3">
    <name type="scientific">Actinomyces ruminicola</name>
    <dbReference type="NCBI Taxonomy" id="332524"/>
    <lineage>
        <taxon>Bacteria</taxon>
        <taxon>Bacillati</taxon>
        <taxon>Actinomycetota</taxon>
        <taxon>Actinomycetes</taxon>
        <taxon>Actinomycetales</taxon>
        <taxon>Actinomycetaceae</taxon>
        <taxon>Actinomyces</taxon>
    </lineage>
</organism>
<dbReference type="Pfam" id="PF06564">
    <property type="entry name" value="CBP_BcsQ"/>
    <property type="match status" value="1"/>
</dbReference>
<dbReference type="CDD" id="cd01983">
    <property type="entry name" value="SIMIBI"/>
    <property type="match status" value="1"/>
</dbReference>
<dbReference type="RefSeq" id="WP_092612874.1">
    <property type="nucleotide sequence ID" value="NZ_FNHU01000020.1"/>
</dbReference>
<gene>
    <name evidence="2" type="ORF">SAMN04487766_12035</name>
</gene>
<feature type="region of interest" description="Disordered" evidence="1">
    <location>
        <begin position="272"/>
        <end position="297"/>
    </location>
</feature>
<dbReference type="OrthoDB" id="3252838at2"/>
<dbReference type="GO" id="GO:0005829">
    <property type="term" value="C:cytosol"/>
    <property type="evidence" value="ECO:0007669"/>
    <property type="project" value="TreeGrafter"/>
</dbReference>
<evidence type="ECO:0000313" key="3">
    <source>
        <dbReference type="Proteomes" id="UP000199671"/>
    </source>
</evidence>
<dbReference type="InterPro" id="IPR017746">
    <property type="entry name" value="Cellulose_synthase_operon_BcsQ"/>
</dbReference>
<dbReference type="EMBL" id="FNHU01000020">
    <property type="protein sequence ID" value="SDN25844.1"/>
    <property type="molecule type" value="Genomic_DNA"/>
</dbReference>
<dbReference type="SUPFAM" id="SSF52540">
    <property type="entry name" value="P-loop containing nucleoside triphosphate hydrolases"/>
    <property type="match status" value="1"/>
</dbReference>